<organism evidence="9 10">
    <name type="scientific">Tessaracoccus bendigoensis DSM 12906</name>
    <dbReference type="NCBI Taxonomy" id="1123357"/>
    <lineage>
        <taxon>Bacteria</taxon>
        <taxon>Bacillati</taxon>
        <taxon>Actinomycetota</taxon>
        <taxon>Actinomycetes</taxon>
        <taxon>Propionibacteriales</taxon>
        <taxon>Propionibacteriaceae</taxon>
        <taxon>Tessaracoccus</taxon>
    </lineage>
</organism>
<dbReference type="InterPro" id="IPR016163">
    <property type="entry name" value="Ald_DH_C"/>
</dbReference>
<dbReference type="GO" id="GO:0005737">
    <property type="term" value="C:cytoplasm"/>
    <property type="evidence" value="ECO:0007669"/>
    <property type="project" value="TreeGrafter"/>
</dbReference>
<comment type="similarity">
    <text evidence="1 4 7">Belongs to the aldehyde dehydrogenase family.</text>
</comment>
<dbReference type="OrthoDB" id="6882680at2"/>
<evidence type="ECO:0000256" key="5">
    <source>
        <dbReference type="PIRSR" id="PIRSR036492-1"/>
    </source>
</evidence>
<dbReference type="SUPFAM" id="SSF53720">
    <property type="entry name" value="ALDH-like"/>
    <property type="match status" value="1"/>
</dbReference>
<dbReference type="STRING" id="1123357.SAMN02745244_02920"/>
<evidence type="ECO:0000256" key="4">
    <source>
        <dbReference type="PIRNR" id="PIRNR036492"/>
    </source>
</evidence>
<dbReference type="Pfam" id="PF00171">
    <property type="entry name" value="Aldedh"/>
    <property type="match status" value="1"/>
</dbReference>
<feature type="domain" description="Aldehyde dehydrogenase" evidence="8">
    <location>
        <begin position="7"/>
        <end position="428"/>
    </location>
</feature>
<dbReference type="InterPro" id="IPR029510">
    <property type="entry name" value="Ald_DH_CS_GLU"/>
</dbReference>
<dbReference type="CDD" id="cd07087">
    <property type="entry name" value="ALDH_F3-13-14_CALDH-like"/>
    <property type="match status" value="1"/>
</dbReference>
<gene>
    <name evidence="9" type="ORF">SAMN02745244_02920</name>
</gene>
<protein>
    <recommendedName>
        <fullName evidence="4">Aldehyde dehydrogenase</fullName>
    </recommendedName>
</protein>
<proteinExistence type="inferred from homology"/>
<evidence type="ECO:0000256" key="2">
    <source>
        <dbReference type="ARBA" id="ARBA00023002"/>
    </source>
</evidence>
<dbReference type="AlphaFoldDB" id="A0A1M6KVZ9"/>
<evidence type="ECO:0000313" key="9">
    <source>
        <dbReference type="EMBL" id="SHJ63060.1"/>
    </source>
</evidence>
<dbReference type="InterPro" id="IPR016161">
    <property type="entry name" value="Ald_DH/histidinol_DH"/>
</dbReference>
<evidence type="ECO:0000259" key="8">
    <source>
        <dbReference type="Pfam" id="PF00171"/>
    </source>
</evidence>
<dbReference type="FunFam" id="3.40.309.10:FF:000003">
    <property type="entry name" value="Aldehyde dehydrogenase"/>
    <property type="match status" value="1"/>
</dbReference>
<dbReference type="PANTHER" id="PTHR43570">
    <property type="entry name" value="ALDEHYDE DEHYDROGENASE"/>
    <property type="match status" value="1"/>
</dbReference>
<dbReference type="InterPro" id="IPR016162">
    <property type="entry name" value="Ald_DH_N"/>
</dbReference>
<dbReference type="GO" id="GO:0004029">
    <property type="term" value="F:aldehyde dehydrogenase (NAD+) activity"/>
    <property type="evidence" value="ECO:0007669"/>
    <property type="project" value="TreeGrafter"/>
</dbReference>
<name>A0A1M6KVZ9_9ACTN</name>
<keyword evidence="3" id="KW-0520">NAD</keyword>
<dbReference type="FunFam" id="3.40.605.10:FF:000004">
    <property type="entry name" value="Aldehyde dehydrogenase"/>
    <property type="match status" value="1"/>
</dbReference>
<evidence type="ECO:0000256" key="3">
    <source>
        <dbReference type="ARBA" id="ARBA00023027"/>
    </source>
</evidence>
<accession>A0A1M6KVZ9</accession>
<dbReference type="InterPro" id="IPR016160">
    <property type="entry name" value="Ald_DH_CS_CYS"/>
</dbReference>
<sequence length="467" mass="50111">MTAESAAVDPLRRAFESGLTRPYRWRRSQLLELRRMLLDNRQAFENALTQDLGKHPVESDITEIGVLVGEIDHALRRLKRWMRPSPVHIPLALAPGSARIVHEPLGVVLIIGPWNCPLQLILAPLIGALAAGNTAIIKPSEIAAATSATLADLVPRYLDRRAIRVVEGDADITGKLLEQRLDHVFFTGSEQVGRVVAAAAAKTLTPVTLELGGKSPVYIDGTVDAAVAARRIMWGKLLNAGQTCVAPDYVLATPATARALIPHLQRAVRQMYGTDPESSDDYGSIITEKHTRRLAALLEGQPVSFGGAVSVPKRFVAPTVIDGASPSSAIMHEEIFGPVLPIVHVHSAEEARAFIRARPKPLATYVFTRDGGVRKAFVAETSSGALSFGAPAVHLGAPKLPFGGVGASGVGSYHGKHSFTTFSHAKAVLDKPLHPDSMRLAYPPYGGRLKGLLLWLLTGVRGAPRSR</sequence>
<evidence type="ECO:0000313" key="10">
    <source>
        <dbReference type="Proteomes" id="UP000184512"/>
    </source>
</evidence>
<dbReference type="GO" id="GO:0006081">
    <property type="term" value="P:aldehyde metabolic process"/>
    <property type="evidence" value="ECO:0007669"/>
    <property type="project" value="InterPro"/>
</dbReference>
<dbReference type="EMBL" id="FQZG01000064">
    <property type="protein sequence ID" value="SHJ63060.1"/>
    <property type="molecule type" value="Genomic_DNA"/>
</dbReference>
<reference evidence="10" key="1">
    <citation type="submission" date="2016-11" db="EMBL/GenBank/DDBJ databases">
        <authorList>
            <person name="Varghese N."/>
            <person name="Submissions S."/>
        </authorList>
    </citation>
    <scope>NUCLEOTIDE SEQUENCE [LARGE SCALE GENOMIC DNA]</scope>
    <source>
        <strain evidence="10">DSM 12906</strain>
    </source>
</reference>
<dbReference type="Proteomes" id="UP000184512">
    <property type="component" value="Unassembled WGS sequence"/>
</dbReference>
<feature type="active site" evidence="5 6">
    <location>
        <position position="210"/>
    </location>
</feature>
<feature type="active site" evidence="5">
    <location>
        <position position="244"/>
    </location>
</feature>
<dbReference type="PROSITE" id="PS00070">
    <property type="entry name" value="ALDEHYDE_DEHYDR_CYS"/>
    <property type="match status" value="1"/>
</dbReference>
<dbReference type="PIRSF" id="PIRSF036492">
    <property type="entry name" value="ALDH"/>
    <property type="match status" value="1"/>
</dbReference>
<keyword evidence="10" id="KW-1185">Reference proteome</keyword>
<evidence type="ECO:0000256" key="6">
    <source>
        <dbReference type="PROSITE-ProRule" id="PRU10007"/>
    </source>
</evidence>
<evidence type="ECO:0000256" key="7">
    <source>
        <dbReference type="RuleBase" id="RU003345"/>
    </source>
</evidence>
<evidence type="ECO:0000256" key="1">
    <source>
        <dbReference type="ARBA" id="ARBA00009986"/>
    </source>
</evidence>
<dbReference type="InterPro" id="IPR012394">
    <property type="entry name" value="Aldehyde_DH_NAD(P)"/>
</dbReference>
<dbReference type="PROSITE" id="PS00687">
    <property type="entry name" value="ALDEHYDE_DEHYDR_GLU"/>
    <property type="match status" value="1"/>
</dbReference>
<dbReference type="Gene3D" id="3.40.605.10">
    <property type="entry name" value="Aldehyde Dehydrogenase, Chain A, domain 1"/>
    <property type="match status" value="1"/>
</dbReference>
<keyword evidence="2 4" id="KW-0560">Oxidoreductase</keyword>
<dbReference type="Gene3D" id="3.40.309.10">
    <property type="entry name" value="Aldehyde Dehydrogenase, Chain A, domain 2"/>
    <property type="match status" value="1"/>
</dbReference>
<dbReference type="PANTHER" id="PTHR43570:SF16">
    <property type="entry name" value="ALDEHYDE DEHYDROGENASE TYPE III, ISOFORM Q"/>
    <property type="match status" value="1"/>
</dbReference>
<dbReference type="InterPro" id="IPR015590">
    <property type="entry name" value="Aldehyde_DH_dom"/>
</dbReference>
<dbReference type="RefSeq" id="WP_073189603.1">
    <property type="nucleotide sequence ID" value="NZ_FQZG01000064.1"/>
</dbReference>